<feature type="transmembrane region" description="Helical" evidence="1">
    <location>
        <begin position="2161"/>
        <end position="2180"/>
    </location>
</feature>
<gene>
    <name evidence="2" type="ORF">TTHERM_000214840</name>
</gene>
<proteinExistence type="predicted"/>
<keyword evidence="1" id="KW-1133">Transmembrane helix</keyword>
<name>W7XLQ1_TETTS</name>
<dbReference type="PANTHER" id="PTHR11319">
    <property type="entry name" value="G PROTEIN-COUPLED RECEPTOR-RELATED"/>
    <property type="match status" value="1"/>
</dbReference>
<keyword evidence="1" id="KW-0472">Membrane</keyword>
<dbReference type="InterPro" id="IPR011050">
    <property type="entry name" value="Pectin_lyase_fold/virulence"/>
</dbReference>
<accession>W7XLQ1</accession>
<feature type="transmembrane region" description="Helical" evidence="1">
    <location>
        <begin position="1880"/>
        <end position="1902"/>
    </location>
</feature>
<feature type="transmembrane region" description="Helical" evidence="1">
    <location>
        <begin position="2022"/>
        <end position="2045"/>
    </location>
</feature>
<dbReference type="OrthoDB" id="77931at2759"/>
<feature type="transmembrane region" description="Helical" evidence="1">
    <location>
        <begin position="1933"/>
        <end position="1954"/>
    </location>
</feature>
<feature type="transmembrane region" description="Helical" evidence="1">
    <location>
        <begin position="2136"/>
        <end position="2154"/>
    </location>
</feature>
<evidence type="ECO:0000313" key="3">
    <source>
        <dbReference type="Proteomes" id="UP000009168"/>
    </source>
</evidence>
<dbReference type="InParanoid" id="W7XLQ1"/>
<sequence length="2422" mass="278024">MEYLEEINKILAISYYQVIIADVYTLKAEKNIILDVISSLFLIKNTSLALISQRSCQSNLIDTLTLTQITSFDVCQYTNNLDNVIQLSKGFKLQSGIVFLAVLDQQGFQTWSLNLSNLQIQFTGYLVQPANQYPPFTYTDIDIHDSYDIIFTVGSYYVLNIFQIMDGMKYQLLNNINLQNSQYSILNVKFLRVGQQENIYLSDLQFIYTLNIQTTFQLNSNIAEIAFSNLDNPYQYYRQDNQIAQWYYLAENNKFLIPLQNGYSYYQTYTYIFDIATSQQQQIQLSYAMSFTKIYSIQIDQVNYYVNAQQQFIFVTNDNFNGNIVQYIYNNVFHKIDGNIITFNKVMPTEQSYSAQILPFYGLDYNQMSQQVEAYYDGQRNYWVIFGIPHKKNNELFLFIIIEISQSIHSTLVSDSQDDNINETSYAIYSDINKQIIGLDVFGNVYKWSSQDITKFQGKTTITQYQCTNSGVGELYHDGNVMYLIAVCSDFQVISYNINNGNTQLLDKLTSMPNHINSLESISLLGYGDKLTSEIFLYKFDSTTRKFVLFMKFIANYSRDQSINLSYVPSTKMLWIQYRYSNIYIPIEQCLQNINDCLSCEMDFYFNTSEDQQPDYLYGDGTQDSPFKSSKQLMTSFLLAQQYSQFVDGVQKIDVNLHVNSQNSMIIYHELLDISYGSLINLNIINLDQSNQAKLTAFNQLQFPSFQSLQLKNILIVYNITDKQPSCGLQFDNVNQVYIDNVNLNSNNTAVSCYSIVVNNSKLTLSNINITNQDFTNFNKIIQVSNSNQIILNNISLTSSVLGKDFSILEQINDVQVIINSFVIQNNVCSKSQARKSSTVGYLFQVSQFDVNDMKIIRNQFCDQSVFTTVTSISQNNNQFSFQNVIIQQNSFQTMASYLFFNAIYYFNLLPMHTLILNNIYASNNSYTSDSQNISDTNKLTIPLIQINKLLNISIQNIVFQNHVEIAFSSITQSKNASLFNITCSNQQSFINAALSESYAGCFQFEDINILNINIFKSSYINAIDNSILSIINQNYQQNQINASKIEVFNCFFQQTKVNTQANPLFISSFYQTTVTISNSNFHDNQLSGLLNPQTQSTTAIQSNSTKINNCTFSKSSFDLNDNNYIFKQNGGFLRVKTDTLIINNTQFSQSTSRIGSFLYIEPQNQKLLIEVNQSQFSQGFSIMDGGALFLDPQSAIFDLSFNQCNFSDIYSNSSNSKALSIGQSQLIQQSQQNHIILIGIKILNAFGGTNSAFLNAIKCNLTIQSMAVTHNQQFQVLNLFNEIKYDQLTTFQLQNSEVTINQLNFSNLNIPTSSSPLLMSATSSNVTIQNSIVEKNNFTLSLIDFIQGQLTIQNTKFQNIHQSIPKSRIIEESTQNNQGSFNSLIRITNSQLKINQNSVFNSISCLYNCQGSSILSQQSTLIVQDCRFIDSQSSNGGQFSVVGLNSNYNIIENTYFINNEVNKDGGAFFLQTNQQDVFQLNFINSKFTLNRAQQGYGGALYISSQAQNTQQQNILLTNILIYQNSALVAGGIFNQGINPTLDKNSQIHNNIADYYGADKFSYPQELYLINQNKFKVNSNSNQAKVILDKFKSGDTLPDIIFQLRDETLKQVIQLQGQQLQAQIKTSNSLAFKGETIVNMEPVQNVFIFKEMTLIGKPGQMSFIEFTSDSIKIFNSNTQSYEQNYSYPIQVNFRECNKGEIISSYNNNFQECQTCDEGKYSLDFSGCYSCPSGGECTRGVILLKQGFWREEQYSSDIIECTNRLENCIGNSYGNAVCIEGNIGPLCEECDVQGTYWKTSFTKKSKFECIKCKEQIYNIWKLFLSILWIFFAVYLTVRRDKKNQRLRLIVNAFYKKNVYTFMDRQKTLLYEQKSKIYMKIFVNYIQIASAAVSFNLNIGAYVIDAISYLGVPISTSIDYLECLIKDLNSDIPLIYLKLIVSILCPLAILLVYLVYEVIIQKCYYKSTRLFSYSVYTASIFLFLYVQPDLVSQMIGLLSCRKIMNTDYILINMNYQCYTDTYKFYSIALVLPFLILCTIVLPAFLFIQIYISQRRHGLNDVKINLKYGFLFQEYKDSVYFWEIIKIIQKIVIIILLNFYSQVVMVKGILIYLVILFYGVLSNKYKPYQQDQLNKIDNYSTQICAFTILLCVFINNNQYNYLKIGCFIIIVLINSFFIIYIALRILKDKYNQVINLLFKVFEKYPSIQKYFKQRKIKINPALKQKIRSSLKEFAKLNQNQIKEMLSSIRNTKTTQQNQHENDNQLNSKQDQENIFLQDLSPTKQLDSIPNSHRQMLSIETDSSNFNTQMINSQTERLYASFKPKSMLSVEQKHLTNSQKPINVKFKISYLQAHSGDIQEDSQNKENSIGNQIEDNQKQNVTENSQFKEVSQKGYSEATQNEIELIKNSQIKDGSLSEQIKSCQNI</sequence>
<dbReference type="KEGG" id="tet:TTHERM_000214840"/>
<dbReference type="Proteomes" id="UP000009168">
    <property type="component" value="Unassembled WGS sequence"/>
</dbReference>
<dbReference type="GeneID" id="24437836"/>
<dbReference type="EMBL" id="GG662857">
    <property type="protein sequence ID" value="EWS76679.1"/>
    <property type="molecule type" value="Genomic_DNA"/>
</dbReference>
<dbReference type="RefSeq" id="XP_012650847.1">
    <property type="nucleotide sequence ID" value="XM_012795393.1"/>
</dbReference>
<keyword evidence="1 2" id="KW-0812">Transmembrane</keyword>
<feature type="transmembrane region" description="Helical" evidence="1">
    <location>
        <begin position="1818"/>
        <end position="1836"/>
    </location>
</feature>
<feature type="transmembrane region" description="Helical" evidence="1">
    <location>
        <begin position="2088"/>
        <end position="2116"/>
    </location>
</feature>
<reference evidence="3" key="1">
    <citation type="journal article" date="2006" name="PLoS Biol.">
        <title>Macronuclear genome sequence of the ciliate Tetrahymena thermophila, a model eukaryote.</title>
        <authorList>
            <person name="Eisen J.A."/>
            <person name="Coyne R.S."/>
            <person name="Wu M."/>
            <person name="Wu D."/>
            <person name="Thiagarajan M."/>
            <person name="Wortman J.R."/>
            <person name="Badger J.H."/>
            <person name="Ren Q."/>
            <person name="Amedeo P."/>
            <person name="Jones K.M."/>
            <person name="Tallon L.J."/>
            <person name="Delcher A.L."/>
            <person name="Salzberg S.L."/>
            <person name="Silva J.C."/>
            <person name="Haas B.J."/>
            <person name="Majoros W.H."/>
            <person name="Farzad M."/>
            <person name="Carlton J.M."/>
            <person name="Smith R.K. Jr."/>
            <person name="Garg J."/>
            <person name="Pearlman R.E."/>
            <person name="Karrer K.M."/>
            <person name="Sun L."/>
            <person name="Manning G."/>
            <person name="Elde N.C."/>
            <person name="Turkewitz A.P."/>
            <person name="Asai D.J."/>
            <person name="Wilkes D.E."/>
            <person name="Wang Y."/>
            <person name="Cai H."/>
            <person name="Collins K."/>
            <person name="Stewart B.A."/>
            <person name="Lee S.R."/>
            <person name="Wilamowska K."/>
            <person name="Weinberg Z."/>
            <person name="Ruzzo W.L."/>
            <person name="Wloga D."/>
            <person name="Gaertig J."/>
            <person name="Frankel J."/>
            <person name="Tsao C.-C."/>
            <person name="Gorovsky M.A."/>
            <person name="Keeling P.J."/>
            <person name="Waller R.F."/>
            <person name="Patron N.J."/>
            <person name="Cherry J.M."/>
            <person name="Stover N.A."/>
            <person name="Krieger C.J."/>
            <person name="del Toro C."/>
            <person name="Ryder H.F."/>
            <person name="Williamson S.C."/>
            <person name="Barbeau R.A."/>
            <person name="Hamilton E.P."/>
            <person name="Orias E."/>
        </authorList>
    </citation>
    <scope>NUCLEOTIDE SEQUENCE [LARGE SCALE GENOMIC DNA]</scope>
    <source>
        <strain evidence="3">SB210</strain>
    </source>
</reference>
<protein>
    <submittedName>
        <fullName evidence="2">Transmembrane protein, putative</fullName>
    </submittedName>
</protein>
<evidence type="ECO:0000256" key="1">
    <source>
        <dbReference type="SAM" id="Phobius"/>
    </source>
</evidence>
<keyword evidence="3" id="KW-1185">Reference proteome</keyword>
<dbReference type="PANTHER" id="PTHR11319:SF35">
    <property type="entry name" value="OUTER MEMBRANE PROTEIN PMPC-RELATED"/>
    <property type="match status" value="1"/>
</dbReference>
<evidence type="ECO:0000313" key="2">
    <source>
        <dbReference type="EMBL" id="EWS76679.1"/>
    </source>
</evidence>
<dbReference type="SUPFAM" id="SSF51126">
    <property type="entry name" value="Pectin lyase-like"/>
    <property type="match status" value="1"/>
</dbReference>
<organism evidence="2 3">
    <name type="scientific">Tetrahymena thermophila (strain SB210)</name>
    <dbReference type="NCBI Taxonomy" id="312017"/>
    <lineage>
        <taxon>Eukaryota</taxon>
        <taxon>Sar</taxon>
        <taxon>Alveolata</taxon>
        <taxon>Ciliophora</taxon>
        <taxon>Intramacronucleata</taxon>
        <taxon>Oligohymenophorea</taxon>
        <taxon>Hymenostomatida</taxon>
        <taxon>Tetrahymenina</taxon>
        <taxon>Tetrahymenidae</taxon>
        <taxon>Tetrahymena</taxon>
    </lineage>
</organism>
<feature type="transmembrane region" description="Helical" evidence="1">
    <location>
        <begin position="1966"/>
        <end position="1984"/>
    </location>
</feature>